<evidence type="ECO:0000313" key="6">
    <source>
        <dbReference type="Proteomes" id="UP000322927"/>
    </source>
</evidence>
<name>A0A5P2BS64_STRVZ</name>
<dbReference type="GO" id="GO:0055085">
    <property type="term" value="P:transmembrane transport"/>
    <property type="evidence" value="ECO:0007669"/>
    <property type="project" value="InterPro"/>
</dbReference>
<feature type="chain" id="PRO_5025058313" evidence="4">
    <location>
        <begin position="24"/>
        <end position="445"/>
    </location>
</feature>
<feature type="signal peptide" evidence="4">
    <location>
        <begin position="1"/>
        <end position="23"/>
    </location>
</feature>
<dbReference type="Gene3D" id="3.40.190.10">
    <property type="entry name" value="Periplasmic binding protein-like II"/>
    <property type="match status" value="3"/>
</dbReference>
<comment type="similarity">
    <text evidence="1">Belongs to the bacterial solute-binding protein 1 family.</text>
</comment>
<sequence>MPITRRQALLTGAALAVSSTAGACGSSDAGSSGAEPLSDADLGAALKAGGSLTVWSWNEPLRKTVKDFMAKYPEVKVDLVNAGTNTDEYTALQNAIKAGKGVPDIAMIEYYALPQFTLAKSLTDLRELGAGKLKSAFSPGPWNAVGAGADGVYGLPLDSGPMALFYNKEVFDKHKIKVPETWEEYFAAAAKLHAADPKAYITNDTGDAGFTTSMIWQAGGRPYSVDGTKVGVDFADAGSEKFAGAWQRLIDDKLLAPVTSWSDEWYRGLGDGSIATLVIGAWMPSSLQLGVKSAAGKWRVAPMPQWEKGAGKSAENGGSSLVITEASAKKTLAYAFLRYATVGAGVQSRIDEGTFPATTEHLGSRAFQDKKVAYFGGQRINRVLAESAEQVASGWSYLPYQVYANSVFNDTVGKAYVGGRSLQEGLKSWQDASVEYGKEQGFTVQ</sequence>
<dbReference type="Proteomes" id="UP000322927">
    <property type="component" value="Chromosome"/>
</dbReference>
<dbReference type="InterPro" id="IPR050490">
    <property type="entry name" value="Bact_solute-bd_prot1"/>
</dbReference>
<organism evidence="5 6">
    <name type="scientific">Streptomyces venezuelae</name>
    <dbReference type="NCBI Taxonomy" id="54571"/>
    <lineage>
        <taxon>Bacteria</taxon>
        <taxon>Bacillati</taxon>
        <taxon>Actinomycetota</taxon>
        <taxon>Actinomycetes</taxon>
        <taxon>Kitasatosporales</taxon>
        <taxon>Streptomycetaceae</taxon>
        <taxon>Streptomyces</taxon>
    </lineage>
</organism>
<dbReference type="AlphaFoldDB" id="A0A5P2BS64"/>
<proteinExistence type="inferred from homology"/>
<dbReference type="PROSITE" id="PS51318">
    <property type="entry name" value="TAT"/>
    <property type="match status" value="1"/>
</dbReference>
<dbReference type="InterPro" id="IPR006059">
    <property type="entry name" value="SBP"/>
</dbReference>
<evidence type="ECO:0000313" key="5">
    <source>
        <dbReference type="EMBL" id="QES33304.1"/>
    </source>
</evidence>
<gene>
    <name evidence="5" type="ORF">DEJ48_07770</name>
</gene>
<dbReference type="RefSeq" id="WP_150215459.1">
    <property type="nucleotide sequence ID" value="NZ_CP029192.1"/>
</dbReference>
<reference evidence="5 6" key="1">
    <citation type="submission" date="2018-05" db="EMBL/GenBank/DDBJ databases">
        <title>Streptomyces venezuelae.</title>
        <authorList>
            <person name="Kim W."/>
            <person name="Lee N."/>
            <person name="Cho B.-K."/>
        </authorList>
    </citation>
    <scope>NUCLEOTIDE SEQUENCE [LARGE SCALE GENOMIC DNA]</scope>
    <source>
        <strain evidence="5 6">ATCC 14584</strain>
    </source>
</reference>
<keyword evidence="3 4" id="KW-0732">Signal</keyword>
<dbReference type="PANTHER" id="PTHR43649:SF14">
    <property type="entry name" value="BLR3389 PROTEIN"/>
    <property type="match status" value="1"/>
</dbReference>
<keyword evidence="2" id="KW-0813">Transport</keyword>
<evidence type="ECO:0000256" key="1">
    <source>
        <dbReference type="ARBA" id="ARBA00008520"/>
    </source>
</evidence>
<dbReference type="SUPFAM" id="SSF53850">
    <property type="entry name" value="Periplasmic binding protein-like II"/>
    <property type="match status" value="1"/>
</dbReference>
<accession>A0A5P2BS64</accession>
<dbReference type="EMBL" id="CP029192">
    <property type="protein sequence ID" value="QES33304.1"/>
    <property type="molecule type" value="Genomic_DNA"/>
</dbReference>
<evidence type="ECO:0000256" key="4">
    <source>
        <dbReference type="SAM" id="SignalP"/>
    </source>
</evidence>
<dbReference type="PANTHER" id="PTHR43649">
    <property type="entry name" value="ARABINOSE-BINDING PROTEIN-RELATED"/>
    <property type="match status" value="1"/>
</dbReference>
<evidence type="ECO:0000256" key="3">
    <source>
        <dbReference type="ARBA" id="ARBA00022729"/>
    </source>
</evidence>
<dbReference type="OrthoDB" id="2515046at2"/>
<dbReference type="PROSITE" id="PS01037">
    <property type="entry name" value="SBP_BACTERIAL_1"/>
    <property type="match status" value="1"/>
</dbReference>
<dbReference type="InterPro" id="IPR006061">
    <property type="entry name" value="SBP_1_CS"/>
</dbReference>
<dbReference type="InterPro" id="IPR006311">
    <property type="entry name" value="TAT_signal"/>
</dbReference>
<evidence type="ECO:0000256" key="2">
    <source>
        <dbReference type="ARBA" id="ARBA00022448"/>
    </source>
</evidence>
<dbReference type="PROSITE" id="PS51257">
    <property type="entry name" value="PROKAR_LIPOPROTEIN"/>
    <property type="match status" value="1"/>
</dbReference>
<dbReference type="Pfam" id="PF01547">
    <property type="entry name" value="SBP_bac_1"/>
    <property type="match status" value="1"/>
</dbReference>
<protein>
    <submittedName>
        <fullName evidence="5">Sugar ABC transporter substrate-binding protein</fullName>
    </submittedName>
</protein>